<dbReference type="RefSeq" id="WP_063476605.1">
    <property type="nucleotide sequence ID" value="NZ_BMFI01000004.1"/>
</dbReference>
<dbReference type="PROSITE" id="PS50995">
    <property type="entry name" value="HTH_MARR_2"/>
    <property type="match status" value="1"/>
</dbReference>
<dbReference type="InterPro" id="IPR000835">
    <property type="entry name" value="HTH_MarR-typ"/>
</dbReference>
<dbReference type="InterPro" id="IPR039422">
    <property type="entry name" value="MarR/SlyA-like"/>
</dbReference>
<name>A0A432NRP2_9HYPH</name>
<evidence type="ECO:0000313" key="3">
    <source>
        <dbReference type="Proteomes" id="UP000273611"/>
    </source>
</evidence>
<dbReference type="AlphaFoldDB" id="A0A432NRP2"/>
<feature type="domain" description="HTH marR-type" evidence="1">
    <location>
        <begin position="21"/>
        <end position="179"/>
    </location>
</feature>
<dbReference type="GO" id="GO:0003700">
    <property type="term" value="F:DNA-binding transcription factor activity"/>
    <property type="evidence" value="ECO:0007669"/>
    <property type="project" value="InterPro"/>
</dbReference>
<gene>
    <name evidence="2" type="ORF">EEQ99_11340</name>
</gene>
<dbReference type="Proteomes" id="UP000273611">
    <property type="component" value="Unassembled WGS sequence"/>
</dbReference>
<sequence>MGKKLSIGNLGEELRGGRLSPPELLSELVCTNTALRRASRRLGQLYDDAVAPTGLKATQVGLLTQIAALREGGHQWPTLQSLAERLAVSISALTHALRPLVRDGLVGLMPDEHDGRTKHATLTTSGEHRLHEALVLWADANQRVEVVLGRSASALRALADDVASPEFLEAYEARRVLRG</sequence>
<dbReference type="PANTHER" id="PTHR33164:SF105">
    <property type="entry name" value="TRANSCRIPTIONAL REPRESSOR PROTEIN-RELATED"/>
    <property type="match status" value="1"/>
</dbReference>
<dbReference type="InterPro" id="IPR036388">
    <property type="entry name" value="WH-like_DNA-bd_sf"/>
</dbReference>
<proteinExistence type="predicted"/>
<dbReference type="InterPro" id="IPR053843">
    <property type="entry name" value="DnaD_N"/>
</dbReference>
<protein>
    <submittedName>
        <fullName evidence="2">MarR family transcriptional regulator</fullName>
    </submittedName>
</protein>
<dbReference type="SMART" id="SM00347">
    <property type="entry name" value="HTH_MARR"/>
    <property type="match status" value="1"/>
</dbReference>
<evidence type="ECO:0000259" key="1">
    <source>
        <dbReference type="PROSITE" id="PS50995"/>
    </source>
</evidence>
<dbReference type="PANTHER" id="PTHR33164">
    <property type="entry name" value="TRANSCRIPTIONAL REGULATOR, MARR FAMILY"/>
    <property type="match status" value="1"/>
</dbReference>
<dbReference type="SUPFAM" id="SSF46785">
    <property type="entry name" value="Winged helix' DNA-binding domain"/>
    <property type="match status" value="1"/>
</dbReference>
<comment type="caution">
    <text evidence="2">The sequence shown here is derived from an EMBL/GenBank/DDBJ whole genome shotgun (WGS) entry which is preliminary data.</text>
</comment>
<reference evidence="2 3" key="1">
    <citation type="journal article" date="2015" name="Int. J. Syst. Evol. Microbiol.">
        <title>Rhizobium anhuiense sp. nov., isolated from effective nodules of Vicia faba and Pisum sativum.</title>
        <authorList>
            <person name="Zhang Y.J."/>
            <person name="Zheng W.T."/>
            <person name="Everall I."/>
            <person name="Young J.P."/>
            <person name="Zhang X.X."/>
            <person name="Tian C.F."/>
            <person name="Sui X.H."/>
            <person name="Wang E.T."/>
            <person name="Chen W.X."/>
        </authorList>
    </citation>
    <scope>NUCLEOTIDE SEQUENCE [LARGE SCALE GENOMIC DNA]</scope>
    <source>
        <strain evidence="2 3">CCBAU 23252</strain>
    </source>
</reference>
<dbReference type="EMBL" id="RIBW01000003">
    <property type="protein sequence ID" value="RUM02340.1"/>
    <property type="molecule type" value="Genomic_DNA"/>
</dbReference>
<dbReference type="Gene3D" id="1.10.10.10">
    <property type="entry name" value="Winged helix-like DNA-binding domain superfamily/Winged helix DNA-binding domain"/>
    <property type="match status" value="1"/>
</dbReference>
<dbReference type="Pfam" id="PF21984">
    <property type="entry name" value="DnaD_N"/>
    <property type="match status" value="1"/>
</dbReference>
<accession>A0A432NRP2</accession>
<organism evidence="2 3">
    <name type="scientific">Rhizobium anhuiense</name>
    <dbReference type="NCBI Taxonomy" id="1184720"/>
    <lineage>
        <taxon>Bacteria</taxon>
        <taxon>Pseudomonadati</taxon>
        <taxon>Pseudomonadota</taxon>
        <taxon>Alphaproteobacteria</taxon>
        <taxon>Hyphomicrobiales</taxon>
        <taxon>Rhizobiaceae</taxon>
        <taxon>Rhizobium/Agrobacterium group</taxon>
        <taxon>Rhizobium</taxon>
    </lineage>
</organism>
<dbReference type="GO" id="GO:0006950">
    <property type="term" value="P:response to stress"/>
    <property type="evidence" value="ECO:0007669"/>
    <property type="project" value="TreeGrafter"/>
</dbReference>
<dbReference type="InterPro" id="IPR036390">
    <property type="entry name" value="WH_DNA-bd_sf"/>
</dbReference>
<evidence type="ECO:0000313" key="2">
    <source>
        <dbReference type="EMBL" id="RUM02340.1"/>
    </source>
</evidence>